<reference evidence="4 5" key="1">
    <citation type="journal article" date="2016" name="Mol. Biol. Evol.">
        <title>Comparative Genomics of Early-Diverging Mushroom-Forming Fungi Provides Insights into the Origins of Lignocellulose Decay Capabilities.</title>
        <authorList>
            <person name="Nagy L.G."/>
            <person name="Riley R."/>
            <person name="Tritt A."/>
            <person name="Adam C."/>
            <person name="Daum C."/>
            <person name="Floudas D."/>
            <person name="Sun H."/>
            <person name="Yadav J.S."/>
            <person name="Pangilinan J."/>
            <person name="Larsson K.H."/>
            <person name="Matsuura K."/>
            <person name="Barry K."/>
            <person name="Labutti K."/>
            <person name="Kuo R."/>
            <person name="Ohm R.A."/>
            <person name="Bhattacharya S.S."/>
            <person name="Shirouzu T."/>
            <person name="Yoshinaga Y."/>
            <person name="Martin F.M."/>
            <person name="Grigoriev I.V."/>
            <person name="Hibbett D.S."/>
        </authorList>
    </citation>
    <scope>NUCLEOTIDE SEQUENCE [LARGE SCALE GENOMIC DNA]</scope>
    <source>
        <strain evidence="4 5">HHB9708</strain>
    </source>
</reference>
<dbReference type="InterPro" id="IPR052178">
    <property type="entry name" value="Sec_Metab_Biosynth_SDR"/>
</dbReference>
<keyword evidence="3" id="KW-0560">Oxidoreductase</keyword>
<dbReference type="GO" id="GO:0016491">
    <property type="term" value="F:oxidoreductase activity"/>
    <property type="evidence" value="ECO:0007669"/>
    <property type="project" value="UniProtKB-KW"/>
</dbReference>
<dbReference type="PRINTS" id="PR00081">
    <property type="entry name" value="GDHRDH"/>
</dbReference>
<evidence type="ECO:0000256" key="1">
    <source>
        <dbReference type="ARBA" id="ARBA00006484"/>
    </source>
</evidence>
<organism evidence="4 5">
    <name type="scientific">Sistotremastrum niveocremeum HHB9708</name>
    <dbReference type="NCBI Taxonomy" id="1314777"/>
    <lineage>
        <taxon>Eukaryota</taxon>
        <taxon>Fungi</taxon>
        <taxon>Dikarya</taxon>
        <taxon>Basidiomycota</taxon>
        <taxon>Agaricomycotina</taxon>
        <taxon>Agaricomycetes</taxon>
        <taxon>Sistotremastrales</taxon>
        <taxon>Sistotremastraceae</taxon>
        <taxon>Sertulicium</taxon>
        <taxon>Sertulicium niveocremeum</taxon>
    </lineage>
</organism>
<dbReference type="STRING" id="1314777.A0A164N177"/>
<comment type="similarity">
    <text evidence="1">Belongs to the short-chain dehydrogenases/reductases (SDR) family.</text>
</comment>
<sequence length="307" mass="32701">MSVKDAETILTGLMAGNIFNMTGVVAVVTGGGSGIGLMISMTLMVNGATVYIIGLEQAALDKTANAFNNAAKNIPGSGRIIGIQGDISLKEEAARLAEEIGKREKYITVLFNNAGVQGQRTKQPDEATAAAYQKVYWALEPESFDKTLKANSFGPYWMSIAFLQLLEAWKSSEGGKKFPPQIVMTSSMNGWTKDPATAGYSFPYLFSKSAVGHFTSTLAHDLLPLGIRVNGIAPGLFLTEMSAPGTTNHLGVSSHKDPFDFKIPTVPSGGTNRDVGSLALMLVANWYINGETVLIDGGTLLQHPSSY</sequence>
<dbReference type="Proteomes" id="UP000076722">
    <property type="component" value="Unassembled WGS sequence"/>
</dbReference>
<dbReference type="OrthoDB" id="3819888at2759"/>
<dbReference type="InterPro" id="IPR002347">
    <property type="entry name" value="SDR_fam"/>
</dbReference>
<dbReference type="Gene3D" id="3.40.50.720">
    <property type="entry name" value="NAD(P)-binding Rossmann-like Domain"/>
    <property type="match status" value="1"/>
</dbReference>
<accession>A0A164N177</accession>
<gene>
    <name evidence="4" type="ORF">SISNIDRAFT_537811</name>
</gene>
<evidence type="ECO:0000313" key="5">
    <source>
        <dbReference type="Proteomes" id="UP000076722"/>
    </source>
</evidence>
<dbReference type="AlphaFoldDB" id="A0A164N177"/>
<dbReference type="InterPro" id="IPR036291">
    <property type="entry name" value="NAD(P)-bd_dom_sf"/>
</dbReference>
<proteinExistence type="inferred from homology"/>
<evidence type="ECO:0000256" key="3">
    <source>
        <dbReference type="ARBA" id="ARBA00023002"/>
    </source>
</evidence>
<keyword evidence="2" id="KW-0521">NADP</keyword>
<dbReference type="PANTHER" id="PTHR43618">
    <property type="entry name" value="7-ALPHA-HYDROXYSTEROID DEHYDROGENASE"/>
    <property type="match status" value="1"/>
</dbReference>
<name>A0A164N177_9AGAM</name>
<dbReference type="PANTHER" id="PTHR43618:SF18">
    <property type="entry name" value="SHORT CHAIN DEHYDROGENASE_REDUCTASE FAMILY (AFU_ORTHOLOGUE AFUA_5G12480)"/>
    <property type="match status" value="1"/>
</dbReference>
<evidence type="ECO:0000313" key="4">
    <source>
        <dbReference type="EMBL" id="KZS87253.1"/>
    </source>
</evidence>
<dbReference type="CDD" id="cd05233">
    <property type="entry name" value="SDR_c"/>
    <property type="match status" value="1"/>
</dbReference>
<dbReference type="SUPFAM" id="SSF51735">
    <property type="entry name" value="NAD(P)-binding Rossmann-fold domains"/>
    <property type="match status" value="1"/>
</dbReference>
<dbReference type="EMBL" id="KV419453">
    <property type="protein sequence ID" value="KZS87253.1"/>
    <property type="molecule type" value="Genomic_DNA"/>
</dbReference>
<protein>
    <submittedName>
        <fullName evidence="4">NAD-P-binding protein</fullName>
    </submittedName>
</protein>
<keyword evidence="5" id="KW-1185">Reference proteome</keyword>
<evidence type="ECO:0000256" key="2">
    <source>
        <dbReference type="ARBA" id="ARBA00022857"/>
    </source>
</evidence>
<dbReference type="Pfam" id="PF00106">
    <property type="entry name" value="adh_short"/>
    <property type="match status" value="1"/>
</dbReference>